<name>A7GDY0_CLOBL</name>
<evidence type="ECO:0000313" key="2">
    <source>
        <dbReference type="EMBL" id="ABS40421.1"/>
    </source>
</evidence>
<dbReference type="InterPro" id="IPR002477">
    <property type="entry name" value="Peptidoglycan-bd-like"/>
</dbReference>
<protein>
    <submittedName>
        <fullName evidence="2">Putative peptidoglycan-binding protein</fullName>
    </submittedName>
</protein>
<reference evidence="3" key="1">
    <citation type="submission" date="2007-06" db="EMBL/GenBank/DDBJ databases">
        <authorList>
            <person name="Brinkac L.M."/>
            <person name="Daugherty S."/>
            <person name="Dodson R.J."/>
            <person name="Madupu R."/>
            <person name="Brown J.L."/>
            <person name="Bruce D."/>
            <person name="Detter C."/>
            <person name="Munk C."/>
            <person name="Smith L.A."/>
            <person name="Smith T.J."/>
            <person name="White O."/>
            <person name="Brettin T.S."/>
        </authorList>
    </citation>
    <scope>NUCLEOTIDE SEQUENCE [LARGE SCALE GENOMIC DNA]</scope>
    <source>
        <strain evidence="3">Langeland / NCTC 10281 / Type F</strain>
    </source>
</reference>
<dbReference type="Pfam" id="PF01471">
    <property type="entry name" value="PG_binding_1"/>
    <property type="match status" value="1"/>
</dbReference>
<gene>
    <name evidence="2" type="ordered locus">CLI_1730</name>
</gene>
<dbReference type="InterPro" id="IPR036366">
    <property type="entry name" value="PGBDSf"/>
</dbReference>
<dbReference type="Proteomes" id="UP000002410">
    <property type="component" value="Chromosome"/>
</dbReference>
<evidence type="ECO:0000259" key="1">
    <source>
        <dbReference type="Pfam" id="PF01471"/>
    </source>
</evidence>
<dbReference type="KEGG" id="cbf:CLI_1730"/>
<dbReference type="Gene3D" id="1.10.101.10">
    <property type="entry name" value="PGBD-like superfamily/PGBD"/>
    <property type="match status" value="1"/>
</dbReference>
<feature type="domain" description="Peptidoglycan binding-like" evidence="1">
    <location>
        <begin position="90"/>
        <end position="147"/>
    </location>
</feature>
<sequence>MKHTKAKAMLIECCFCDNVGDMGRYNAENMVDAIVKGLVGKATSTTSNSKPSKFNPVQTNKKHSLMNQIYAEMSRQGFNILPTCRQGARGEITKTIQQMLINIGYPVGSYGADGVFGNGTVIAVEAFQRDCNLALDGTVGKDTWKALFRIDKKVV</sequence>
<accession>A7GDY0</accession>
<dbReference type="EMBL" id="CP000728">
    <property type="protein sequence ID" value="ABS40421.1"/>
    <property type="molecule type" value="Genomic_DNA"/>
</dbReference>
<dbReference type="HOGENOM" id="CLU_1692391_0_0_9"/>
<proteinExistence type="predicted"/>
<dbReference type="AlphaFoldDB" id="A7GDY0"/>
<organism evidence="2 3">
    <name type="scientific">Clostridium botulinum (strain Langeland / NCTC 10281 / Type F)</name>
    <dbReference type="NCBI Taxonomy" id="441772"/>
    <lineage>
        <taxon>Bacteria</taxon>
        <taxon>Bacillati</taxon>
        <taxon>Bacillota</taxon>
        <taxon>Clostridia</taxon>
        <taxon>Eubacteriales</taxon>
        <taxon>Clostridiaceae</taxon>
        <taxon>Clostridium</taxon>
    </lineage>
</organism>
<evidence type="ECO:0000313" key="3">
    <source>
        <dbReference type="Proteomes" id="UP000002410"/>
    </source>
</evidence>
<dbReference type="InterPro" id="IPR036365">
    <property type="entry name" value="PGBD-like_sf"/>
</dbReference>
<dbReference type="SUPFAM" id="SSF47090">
    <property type="entry name" value="PGBD-like"/>
    <property type="match status" value="1"/>
</dbReference>